<dbReference type="InParanoid" id="A0A0U5EUK3"/>
<dbReference type="Proteomes" id="UP000069902">
    <property type="component" value="Chromosome cPNK"/>
</dbReference>
<proteinExistence type="predicted"/>
<dbReference type="KEGG" id="pnl:PNK_2359"/>
<reference evidence="3" key="1">
    <citation type="submission" date="2015-09" db="EMBL/GenBank/DDBJ databases">
        <authorList>
            <person name="Bertelli C."/>
        </authorList>
    </citation>
    <scope>NUCLEOTIDE SEQUENCE [LARGE SCALE GENOMIC DNA]</scope>
    <source>
        <strain evidence="3">KNic</strain>
    </source>
</reference>
<dbReference type="RefSeq" id="WP_059062194.1">
    <property type="nucleotide sequence ID" value="NZ_LN879502.1"/>
</dbReference>
<evidence type="ECO:0000256" key="1">
    <source>
        <dbReference type="SAM" id="MobiDB-lite"/>
    </source>
</evidence>
<feature type="compositionally biased region" description="Polar residues" evidence="1">
    <location>
        <begin position="9"/>
        <end position="18"/>
    </location>
</feature>
<evidence type="ECO:0000313" key="3">
    <source>
        <dbReference type="Proteomes" id="UP000069902"/>
    </source>
</evidence>
<feature type="region of interest" description="Disordered" evidence="1">
    <location>
        <begin position="1"/>
        <end position="25"/>
    </location>
</feature>
<name>A0A0U5EUK3_9BACT</name>
<dbReference type="AlphaFoldDB" id="A0A0U5EUK3"/>
<accession>A0A0U5EUK3</accession>
<organism evidence="2 3">
    <name type="scientific">Candidatus Protochlamydia naegleriophila</name>
    <dbReference type="NCBI Taxonomy" id="389348"/>
    <lineage>
        <taxon>Bacteria</taxon>
        <taxon>Pseudomonadati</taxon>
        <taxon>Chlamydiota</taxon>
        <taxon>Chlamydiia</taxon>
        <taxon>Parachlamydiales</taxon>
        <taxon>Parachlamydiaceae</taxon>
        <taxon>Candidatus Protochlamydia</taxon>
    </lineage>
</organism>
<gene>
    <name evidence="2" type="ORF">PNK_2359</name>
</gene>
<dbReference type="PATRIC" id="fig|389348.3.peg.2646"/>
<evidence type="ECO:0000313" key="2">
    <source>
        <dbReference type="EMBL" id="CUI17955.1"/>
    </source>
</evidence>
<protein>
    <submittedName>
        <fullName evidence="2">Uncharacterized protein</fullName>
    </submittedName>
</protein>
<feature type="region of interest" description="Disordered" evidence="1">
    <location>
        <begin position="183"/>
        <end position="220"/>
    </location>
</feature>
<feature type="compositionally biased region" description="Polar residues" evidence="1">
    <location>
        <begin position="133"/>
        <end position="151"/>
    </location>
</feature>
<dbReference type="EMBL" id="LN879502">
    <property type="protein sequence ID" value="CUI17955.1"/>
    <property type="molecule type" value="Genomic_DNA"/>
</dbReference>
<feature type="region of interest" description="Disordered" evidence="1">
    <location>
        <begin position="133"/>
        <end position="165"/>
    </location>
</feature>
<sequence>MQVDPSHIAHSSLSSTQPELLPDSPQLKPVTLKNGQLVLPNGLNYVVSTLKIGGKEVDVSRPLKHEQLEAIQFFANDFFSRLSQVDLVKENLQSIAIKTTPQKAIVTANFQGEAEQSEQLETQELATQAFQKAFPTTRNPETTVPVRQQRVSPPSNQPNPTPTDNELHLVQSIAQERLPTVTKSYEEDDELTGIRGEEEPLTHSRSRLLGPNATQSDPTISHSYIIDGEEMGRQEIERISTVSQAIDFAKEMLVHLKMKLSQAAPQERALIESDILYYEQALQNGEAYLAKNDWVSSNYFRDQIKASGSFDRAIRNYVSAPVNMRYQSLEIEGERAVGFVRVGIMSDMRNGWYSLTDLKAMRSDPSLIKQKLQALEKQLPNLQGKQLESALYAVNQLKLMKNDLTYLDHVVHDRKRVLQQQMIQLVSEQVARNPEKVKEALLSNGSFDMVHVALLNQKSNTQDSTGWVHDERVEMEDMQEIFHEFQDKKLVFDGRGPLIDEDTIYLPHFFDGGGNKEITLSTYFFNTSVQGNTTNDETQLRINQEEMSYLLNAHPDLFNDFPEVKASILEGKQTSYAVAEDFIKALLDSNQLCLSLGCLSAKDRTGFVAERLMLEYLRPHLPPQKAHQFDKQIFDAEGPAVKVVTENTPSFKVLKVNPLATLPGFNFLDKIKIVANLAFATLKAKFTKPIPASA</sequence>
<keyword evidence="3" id="KW-1185">Reference proteome</keyword>